<dbReference type="Pfam" id="PF00931">
    <property type="entry name" value="NB-ARC"/>
    <property type="match status" value="1"/>
</dbReference>
<proteinExistence type="predicted"/>
<gene>
    <name evidence="3" type="ORF">NC653_028039</name>
</gene>
<dbReference type="EMBL" id="JAQIZT010000011">
    <property type="protein sequence ID" value="KAJ6980092.1"/>
    <property type="molecule type" value="Genomic_DNA"/>
</dbReference>
<dbReference type="Proteomes" id="UP001164929">
    <property type="component" value="Chromosome 11"/>
</dbReference>
<keyword evidence="1" id="KW-0611">Plant defense</keyword>
<dbReference type="AlphaFoldDB" id="A0AAD6Q5X8"/>
<keyword evidence="4" id="KW-1185">Reference proteome</keyword>
<protein>
    <recommendedName>
        <fullName evidence="2">NB-ARC domain-containing protein</fullName>
    </recommendedName>
</protein>
<dbReference type="InterPro" id="IPR027417">
    <property type="entry name" value="P-loop_NTPase"/>
</dbReference>
<dbReference type="Gene3D" id="3.40.50.300">
    <property type="entry name" value="P-loop containing nucleotide triphosphate hydrolases"/>
    <property type="match status" value="1"/>
</dbReference>
<accession>A0AAD6Q5X8</accession>
<evidence type="ECO:0000256" key="1">
    <source>
        <dbReference type="ARBA" id="ARBA00022821"/>
    </source>
</evidence>
<dbReference type="SUPFAM" id="SSF52540">
    <property type="entry name" value="P-loop containing nucleoside triphosphate hydrolases"/>
    <property type="match status" value="1"/>
</dbReference>
<organism evidence="3 4">
    <name type="scientific">Populus alba x Populus x berolinensis</name>
    <dbReference type="NCBI Taxonomy" id="444605"/>
    <lineage>
        <taxon>Eukaryota</taxon>
        <taxon>Viridiplantae</taxon>
        <taxon>Streptophyta</taxon>
        <taxon>Embryophyta</taxon>
        <taxon>Tracheophyta</taxon>
        <taxon>Spermatophyta</taxon>
        <taxon>Magnoliopsida</taxon>
        <taxon>eudicotyledons</taxon>
        <taxon>Gunneridae</taxon>
        <taxon>Pentapetalae</taxon>
        <taxon>rosids</taxon>
        <taxon>fabids</taxon>
        <taxon>Malpighiales</taxon>
        <taxon>Salicaceae</taxon>
        <taxon>Saliceae</taxon>
        <taxon>Populus</taxon>
    </lineage>
</organism>
<name>A0AAD6Q5X8_9ROSI</name>
<dbReference type="InterPro" id="IPR002182">
    <property type="entry name" value="NB-ARC"/>
</dbReference>
<sequence>MLTKLKKKGGNCQDNLKHAARTDCLLRAEYRKEGFQCCSNFTPRELIFQYRTGKKLKDINERIKKMQKILTAYFKTIGQQSIHDDRGSMGKRWTSPVYDESAMVGLIEDTEKIIGWILPENRMLHQVGIVGMGGLGKTTVSQKIFDSKQVVDRFEKRIWVSISQIVSEEEIMKTVLKQLGEDVNGLDMAQMLPKIKQLLENKNYLNVMDDVWSAEGWRDRMCAGYGR</sequence>
<dbReference type="PRINTS" id="PR00364">
    <property type="entry name" value="DISEASERSIST"/>
</dbReference>
<dbReference type="GO" id="GO:0043531">
    <property type="term" value="F:ADP binding"/>
    <property type="evidence" value="ECO:0007669"/>
    <property type="project" value="InterPro"/>
</dbReference>
<evidence type="ECO:0000259" key="2">
    <source>
        <dbReference type="Pfam" id="PF00931"/>
    </source>
</evidence>
<evidence type="ECO:0000313" key="4">
    <source>
        <dbReference type="Proteomes" id="UP001164929"/>
    </source>
</evidence>
<dbReference type="GO" id="GO:0006952">
    <property type="term" value="P:defense response"/>
    <property type="evidence" value="ECO:0007669"/>
    <property type="project" value="UniProtKB-KW"/>
</dbReference>
<feature type="domain" description="NB-ARC" evidence="2">
    <location>
        <begin position="110"/>
        <end position="219"/>
    </location>
</feature>
<reference evidence="3" key="1">
    <citation type="journal article" date="2023" name="Mol. Ecol. Resour.">
        <title>Chromosome-level genome assembly of a triploid poplar Populus alba 'Berolinensis'.</title>
        <authorList>
            <person name="Chen S."/>
            <person name="Yu Y."/>
            <person name="Wang X."/>
            <person name="Wang S."/>
            <person name="Zhang T."/>
            <person name="Zhou Y."/>
            <person name="He R."/>
            <person name="Meng N."/>
            <person name="Wang Y."/>
            <person name="Liu W."/>
            <person name="Liu Z."/>
            <person name="Liu J."/>
            <person name="Guo Q."/>
            <person name="Huang H."/>
            <person name="Sederoff R.R."/>
            <person name="Wang G."/>
            <person name="Qu G."/>
            <person name="Chen S."/>
        </authorList>
    </citation>
    <scope>NUCLEOTIDE SEQUENCE</scope>
    <source>
        <strain evidence="3">SC-2020</strain>
    </source>
</reference>
<comment type="caution">
    <text evidence="3">The sequence shown here is derived from an EMBL/GenBank/DDBJ whole genome shotgun (WGS) entry which is preliminary data.</text>
</comment>
<dbReference type="PANTHER" id="PTHR36766:SF64">
    <property type="entry name" value="OS12G0206100 PROTEIN"/>
    <property type="match status" value="1"/>
</dbReference>
<dbReference type="PANTHER" id="PTHR36766">
    <property type="entry name" value="PLANT BROAD-SPECTRUM MILDEW RESISTANCE PROTEIN RPW8"/>
    <property type="match status" value="1"/>
</dbReference>
<evidence type="ECO:0000313" key="3">
    <source>
        <dbReference type="EMBL" id="KAJ6980092.1"/>
    </source>
</evidence>